<dbReference type="InterPro" id="IPR005119">
    <property type="entry name" value="LysR_subst-bd"/>
</dbReference>
<feature type="domain" description="HTH lysR-type" evidence="5">
    <location>
        <begin position="6"/>
        <end position="63"/>
    </location>
</feature>
<keyword evidence="7" id="KW-1185">Reference proteome</keyword>
<name>A0ABT2LKE5_9HYPH</name>
<gene>
    <name evidence="6" type="ORF">N5A92_04420</name>
</gene>
<dbReference type="SUPFAM" id="SSF46785">
    <property type="entry name" value="Winged helix' DNA-binding domain"/>
    <property type="match status" value="1"/>
</dbReference>
<dbReference type="EMBL" id="JAOCZP010000001">
    <property type="protein sequence ID" value="MCT7374277.1"/>
    <property type="molecule type" value="Genomic_DNA"/>
</dbReference>
<evidence type="ECO:0000313" key="7">
    <source>
        <dbReference type="Proteomes" id="UP001320831"/>
    </source>
</evidence>
<dbReference type="NCBIfam" id="TIGR03418">
    <property type="entry name" value="chol_sulf_TF"/>
    <property type="match status" value="1"/>
</dbReference>
<dbReference type="InterPro" id="IPR000847">
    <property type="entry name" value="LysR_HTH_N"/>
</dbReference>
<dbReference type="Pfam" id="PF03466">
    <property type="entry name" value="LysR_substrate"/>
    <property type="match status" value="1"/>
</dbReference>
<comment type="similarity">
    <text evidence="1">Belongs to the LysR transcriptional regulatory family.</text>
</comment>
<keyword evidence="3" id="KW-0238">DNA-binding</keyword>
<organism evidence="6 7">
    <name type="scientific">Chelativorans salis</name>
    <dbReference type="NCBI Taxonomy" id="2978478"/>
    <lineage>
        <taxon>Bacteria</taxon>
        <taxon>Pseudomonadati</taxon>
        <taxon>Pseudomonadota</taxon>
        <taxon>Alphaproteobacteria</taxon>
        <taxon>Hyphomicrobiales</taxon>
        <taxon>Phyllobacteriaceae</taxon>
        <taxon>Chelativorans</taxon>
    </lineage>
</organism>
<evidence type="ECO:0000256" key="2">
    <source>
        <dbReference type="ARBA" id="ARBA00023015"/>
    </source>
</evidence>
<evidence type="ECO:0000256" key="3">
    <source>
        <dbReference type="ARBA" id="ARBA00023125"/>
    </source>
</evidence>
<dbReference type="InterPro" id="IPR036390">
    <property type="entry name" value="WH_DNA-bd_sf"/>
</dbReference>
<dbReference type="Gene3D" id="3.40.190.10">
    <property type="entry name" value="Periplasmic binding protein-like II"/>
    <property type="match status" value="2"/>
</dbReference>
<dbReference type="Proteomes" id="UP001320831">
    <property type="component" value="Unassembled WGS sequence"/>
</dbReference>
<dbReference type="PROSITE" id="PS50931">
    <property type="entry name" value="HTH_LYSR"/>
    <property type="match status" value="1"/>
</dbReference>
<evidence type="ECO:0000259" key="5">
    <source>
        <dbReference type="PROSITE" id="PS50931"/>
    </source>
</evidence>
<dbReference type="RefSeq" id="WP_260900651.1">
    <property type="nucleotide sequence ID" value="NZ_JAOCZP010000001.1"/>
</dbReference>
<keyword evidence="2" id="KW-0805">Transcription regulation</keyword>
<evidence type="ECO:0000313" key="6">
    <source>
        <dbReference type="EMBL" id="MCT7374277.1"/>
    </source>
</evidence>
<dbReference type="PANTHER" id="PTHR30537">
    <property type="entry name" value="HTH-TYPE TRANSCRIPTIONAL REGULATOR"/>
    <property type="match status" value="1"/>
</dbReference>
<accession>A0ABT2LKE5</accession>
<dbReference type="InterPro" id="IPR058163">
    <property type="entry name" value="LysR-type_TF_proteobact-type"/>
</dbReference>
<dbReference type="PANTHER" id="PTHR30537:SF26">
    <property type="entry name" value="GLYCINE CLEAVAGE SYSTEM TRANSCRIPTIONAL ACTIVATOR"/>
    <property type="match status" value="1"/>
</dbReference>
<dbReference type="InterPro" id="IPR036388">
    <property type="entry name" value="WH-like_DNA-bd_sf"/>
</dbReference>
<comment type="caution">
    <text evidence="6">The sequence shown here is derived from an EMBL/GenBank/DDBJ whole genome shotgun (WGS) entry which is preliminary data.</text>
</comment>
<sequence length="306" mass="33696">MPYRNLDVGWLRIFDAVGRLGSLTRAADELGLSQPAVSYQIRRIEEQLGVSLFRRQHRGSTLSEAGETLYRAVHSGVERIDEAAREIRQKARTPVIRIFTDYGFAAFWLMPRVADFRRLHPQVEVHVVASQGIEEGVEEIADAAILFGKREDFREEVHLLIPERVVPVCSPGFLARFGPFTDAAALAKAPLLHLDTVGKPRWLTWTSWLAAYGLAREAAQGDLGLNTYGFVIQAALAEQGIALGWLGLIDAHLASGTLVAVGPEIAREDCGYWLISNPSASGAIQALTDWLLAQRRENRHTGPPGG</sequence>
<evidence type="ECO:0000256" key="4">
    <source>
        <dbReference type="ARBA" id="ARBA00023163"/>
    </source>
</evidence>
<dbReference type="Pfam" id="PF00126">
    <property type="entry name" value="HTH_1"/>
    <property type="match status" value="1"/>
</dbReference>
<dbReference type="Gene3D" id="1.10.10.10">
    <property type="entry name" value="Winged helix-like DNA-binding domain superfamily/Winged helix DNA-binding domain"/>
    <property type="match status" value="1"/>
</dbReference>
<dbReference type="InterPro" id="IPR017786">
    <property type="entry name" value="TF_choline_sulphate-util"/>
</dbReference>
<dbReference type="PRINTS" id="PR00039">
    <property type="entry name" value="HTHLYSR"/>
</dbReference>
<keyword evidence="4" id="KW-0804">Transcription</keyword>
<evidence type="ECO:0000256" key="1">
    <source>
        <dbReference type="ARBA" id="ARBA00009437"/>
    </source>
</evidence>
<protein>
    <submittedName>
        <fullName evidence="6">LysR substrate-binding domain-containing protein</fullName>
    </submittedName>
</protein>
<dbReference type="SUPFAM" id="SSF53850">
    <property type="entry name" value="Periplasmic binding protein-like II"/>
    <property type="match status" value="1"/>
</dbReference>
<proteinExistence type="inferred from homology"/>
<reference evidence="6 7" key="1">
    <citation type="submission" date="2022-09" db="EMBL/GenBank/DDBJ databases">
        <title>Chelativorans salina sp. nov., a novel slightly halophilic bacterium isolated from a saline lake sediment enrichment.</title>
        <authorList>
            <person name="Gao L."/>
            <person name="Fang B.-Z."/>
            <person name="Li W.-J."/>
        </authorList>
    </citation>
    <scope>NUCLEOTIDE SEQUENCE [LARGE SCALE GENOMIC DNA]</scope>
    <source>
        <strain evidence="6 7">EGI FJ00035</strain>
    </source>
</reference>